<dbReference type="Proteomes" id="UP000509704">
    <property type="component" value="Chromosome 6"/>
</dbReference>
<dbReference type="GO" id="GO:0000822">
    <property type="term" value="F:inositol hexakisphosphate binding"/>
    <property type="evidence" value="ECO:0007669"/>
    <property type="project" value="TreeGrafter"/>
</dbReference>
<dbReference type="EMBL" id="CP058609">
    <property type="protein sequence ID" value="QLG73995.1"/>
    <property type="molecule type" value="Genomic_DNA"/>
</dbReference>
<comment type="similarity">
    <text evidence="4">Belongs to the GLE1 family.</text>
</comment>
<evidence type="ECO:0000256" key="6">
    <source>
        <dbReference type="ARBA" id="ARBA00022816"/>
    </source>
</evidence>
<dbReference type="InterPro" id="IPR038506">
    <property type="entry name" value="GLE1-like_sf"/>
</dbReference>
<evidence type="ECO:0000256" key="8">
    <source>
        <dbReference type="ARBA" id="ARBA00023010"/>
    </source>
</evidence>
<dbReference type="PANTHER" id="PTHR12960">
    <property type="entry name" value="GLE-1-RELATED"/>
    <property type="match status" value="1"/>
</dbReference>
<keyword evidence="10" id="KW-0906">Nuclear pore complex</keyword>
<dbReference type="Gene3D" id="1.25.40.510">
    <property type="entry name" value="GLE1-like"/>
    <property type="match status" value="1"/>
</dbReference>
<feature type="region of interest" description="Disordered" evidence="17">
    <location>
        <begin position="1"/>
        <end position="35"/>
    </location>
</feature>
<dbReference type="PANTHER" id="PTHR12960:SF0">
    <property type="entry name" value="MRNA EXPORT FACTOR GLE1"/>
    <property type="match status" value="1"/>
</dbReference>
<protein>
    <recommendedName>
        <fullName evidence="13">mRNA export factor GLE1</fullName>
    </recommendedName>
    <alternativeName>
        <fullName evidence="15">Nuclear pore protein GLE1</fullName>
    </alternativeName>
    <alternativeName>
        <fullName evidence="14">Nucleoporin GLE1</fullName>
    </alternativeName>
    <alternativeName>
        <fullName evidence="16">RNA export factor GLE1</fullName>
    </alternativeName>
</protein>
<dbReference type="KEGG" id="zmk:HG535_0F05070"/>
<dbReference type="RefSeq" id="XP_037145720.1">
    <property type="nucleotide sequence ID" value="XM_037289825.1"/>
</dbReference>
<dbReference type="Pfam" id="PF07817">
    <property type="entry name" value="GLE1"/>
    <property type="match status" value="1"/>
</dbReference>
<evidence type="ECO:0000256" key="16">
    <source>
        <dbReference type="ARBA" id="ARBA00075681"/>
    </source>
</evidence>
<keyword evidence="12" id="KW-0539">Nucleus</keyword>
<dbReference type="GO" id="GO:0044614">
    <property type="term" value="C:nuclear pore cytoplasmic filaments"/>
    <property type="evidence" value="ECO:0007669"/>
    <property type="project" value="TreeGrafter"/>
</dbReference>
<dbReference type="FunFam" id="1.25.40.510:FF:000003">
    <property type="entry name" value="Nucleoporin GLE1"/>
    <property type="match status" value="1"/>
</dbReference>
<evidence type="ECO:0000256" key="13">
    <source>
        <dbReference type="ARBA" id="ARBA00026227"/>
    </source>
</evidence>
<evidence type="ECO:0000256" key="11">
    <source>
        <dbReference type="ARBA" id="ARBA00023136"/>
    </source>
</evidence>
<evidence type="ECO:0000256" key="15">
    <source>
        <dbReference type="ARBA" id="ARBA00075092"/>
    </source>
</evidence>
<evidence type="ECO:0000256" key="17">
    <source>
        <dbReference type="SAM" id="MobiDB-lite"/>
    </source>
</evidence>
<feature type="compositionally biased region" description="Basic and acidic residues" evidence="17">
    <location>
        <begin position="15"/>
        <end position="24"/>
    </location>
</feature>
<evidence type="ECO:0000313" key="19">
    <source>
        <dbReference type="Proteomes" id="UP000509704"/>
    </source>
</evidence>
<gene>
    <name evidence="18" type="ORF">HG535_0F05070</name>
</gene>
<reference evidence="18 19" key="1">
    <citation type="submission" date="2020-07" db="EMBL/GenBank/DDBJ databases">
        <title>The yeast mating-type switching endonuclease HO is a domesticated member of an unorthodox homing genetic element family.</title>
        <authorList>
            <person name="Coughlan A.Y."/>
            <person name="Lombardi L."/>
            <person name="Braun-Galleani S."/>
            <person name="Martos A.R."/>
            <person name="Galeote V."/>
            <person name="Bigey F."/>
            <person name="Dequin S."/>
            <person name="Byrne K.P."/>
            <person name="Wolfe K.H."/>
        </authorList>
    </citation>
    <scope>NUCLEOTIDE SEQUENCE [LARGE SCALE GENOMIC DNA]</scope>
    <source>
        <strain evidence="18 19">NRRL Y-6702</strain>
    </source>
</reference>
<keyword evidence="5" id="KW-0813">Transport</keyword>
<organism evidence="18 19">
    <name type="scientific">Zygotorulaspora mrakii</name>
    <name type="common">Zygosaccharomyces mrakii</name>
    <dbReference type="NCBI Taxonomy" id="42260"/>
    <lineage>
        <taxon>Eukaryota</taxon>
        <taxon>Fungi</taxon>
        <taxon>Dikarya</taxon>
        <taxon>Ascomycota</taxon>
        <taxon>Saccharomycotina</taxon>
        <taxon>Saccharomycetes</taxon>
        <taxon>Saccharomycetales</taxon>
        <taxon>Saccharomycetaceae</taxon>
        <taxon>Zygotorulaspora</taxon>
    </lineage>
</organism>
<dbReference type="AlphaFoldDB" id="A0A7H9B5M7"/>
<dbReference type="GeneID" id="59237753"/>
<evidence type="ECO:0000256" key="3">
    <source>
        <dbReference type="ARBA" id="ARBA00004620"/>
    </source>
</evidence>
<keyword evidence="11" id="KW-0472">Membrane</keyword>
<name>A0A7H9B5M7_ZYGMR</name>
<evidence type="ECO:0000256" key="2">
    <source>
        <dbReference type="ARBA" id="ARBA00004567"/>
    </source>
</evidence>
<evidence type="ECO:0000256" key="5">
    <source>
        <dbReference type="ARBA" id="ARBA00022448"/>
    </source>
</evidence>
<keyword evidence="8" id="KW-0811">Translocation</keyword>
<keyword evidence="19" id="KW-1185">Reference proteome</keyword>
<dbReference type="GO" id="GO:0005543">
    <property type="term" value="F:phospholipid binding"/>
    <property type="evidence" value="ECO:0007669"/>
    <property type="project" value="TreeGrafter"/>
</dbReference>
<dbReference type="GO" id="GO:0005737">
    <property type="term" value="C:cytoplasm"/>
    <property type="evidence" value="ECO:0007669"/>
    <property type="project" value="UniProtKB-ARBA"/>
</dbReference>
<evidence type="ECO:0000256" key="14">
    <source>
        <dbReference type="ARBA" id="ARBA00029983"/>
    </source>
</evidence>
<dbReference type="GO" id="GO:0031369">
    <property type="term" value="F:translation initiation factor binding"/>
    <property type="evidence" value="ECO:0007669"/>
    <property type="project" value="TreeGrafter"/>
</dbReference>
<evidence type="ECO:0000313" key="18">
    <source>
        <dbReference type="EMBL" id="QLG73995.1"/>
    </source>
</evidence>
<accession>A0A7H9B5M7</accession>
<keyword evidence="9" id="KW-0175">Coiled coil</keyword>
<keyword evidence="6" id="KW-0509">mRNA transport</keyword>
<keyword evidence="7" id="KW-0653">Protein transport</keyword>
<sequence>MRFSLDEISVDSSSEDDRSDHDNNDIASACSSESSLNEYSFINTGDEDDGVPQLYLPKYESVHGLRVRKNQGAAEEERLDPELMRLMGILQSKLPRAMERSIIPLTNLDSMSDNTGADATAIGVENKFQETRSQSVSKTDISKLLSAMQNCFLSKLNNLEEENKKQVECVTIIKKKDEEERRRKMKEERKRMEEEERKQRLAEEERQRLIDEQRKQEEKELRIKEAEEKKAKIAREAERRAEEERRKLQVQQKLKQEELKSNAVTNFEAIEQLFCKYKEKIATIKRDIVEPIKKADPTLRALLSRHKRKVNPKFGQLTNSNQQLEKIQFDICSLVDETRSNDLAYRWILNFIAKAMVHQAETEARVKPESGLPLGKLALNLLVKYPELEDLLLARFVKKCPFVIGFTANINTELGRQKMGWKRNSDDKWEEETSYDERMGGIMTFYALITTLPLPAQVINSREHPLPISKSWHILARICNTSVDLLTNTHFVVLGAWWDAAASVFLQAYGNQGRKLLQLVSTDLTLSVADRKYVGAARLRILFEEWQTAGIKSFPAMET</sequence>
<evidence type="ECO:0000256" key="9">
    <source>
        <dbReference type="ARBA" id="ARBA00023054"/>
    </source>
</evidence>
<dbReference type="GO" id="GO:0015031">
    <property type="term" value="P:protein transport"/>
    <property type="evidence" value="ECO:0007669"/>
    <property type="project" value="UniProtKB-KW"/>
</dbReference>
<evidence type="ECO:0000256" key="1">
    <source>
        <dbReference type="ARBA" id="ARBA00004335"/>
    </source>
</evidence>
<evidence type="ECO:0000256" key="10">
    <source>
        <dbReference type="ARBA" id="ARBA00023132"/>
    </source>
</evidence>
<evidence type="ECO:0000256" key="4">
    <source>
        <dbReference type="ARBA" id="ARBA00011056"/>
    </source>
</evidence>
<evidence type="ECO:0000256" key="7">
    <source>
        <dbReference type="ARBA" id="ARBA00022927"/>
    </source>
</evidence>
<proteinExistence type="inferred from homology"/>
<feature type="compositionally biased region" description="Low complexity" evidence="17">
    <location>
        <begin position="1"/>
        <end position="12"/>
    </location>
</feature>
<dbReference type="InterPro" id="IPR012476">
    <property type="entry name" value="GLE1"/>
</dbReference>
<comment type="subcellular location">
    <subcellularLocation>
        <location evidence="1">Nucleus membrane</location>
        <topology evidence="1">Peripheral membrane protein</topology>
        <orientation evidence="1">Cytoplasmic side</orientation>
    </subcellularLocation>
    <subcellularLocation>
        <location evidence="3">Nucleus membrane</location>
        <topology evidence="3">Peripheral membrane protein</topology>
        <orientation evidence="3">Nucleoplasmic side</orientation>
    </subcellularLocation>
    <subcellularLocation>
        <location evidence="2">Nucleus</location>
        <location evidence="2">Nuclear pore complex</location>
    </subcellularLocation>
</comment>
<dbReference type="GO" id="GO:0031965">
    <property type="term" value="C:nuclear membrane"/>
    <property type="evidence" value="ECO:0007669"/>
    <property type="project" value="UniProtKB-SubCell"/>
</dbReference>
<dbReference type="OrthoDB" id="420884at2759"/>
<dbReference type="GO" id="GO:0016973">
    <property type="term" value="P:poly(A)+ mRNA export from nucleus"/>
    <property type="evidence" value="ECO:0007669"/>
    <property type="project" value="InterPro"/>
</dbReference>
<evidence type="ECO:0000256" key="12">
    <source>
        <dbReference type="ARBA" id="ARBA00023242"/>
    </source>
</evidence>
<feature type="region of interest" description="Disordered" evidence="17">
    <location>
        <begin position="180"/>
        <end position="205"/>
    </location>
</feature>